<evidence type="ECO:0000256" key="5">
    <source>
        <dbReference type="ARBA" id="ARBA00022692"/>
    </source>
</evidence>
<dbReference type="PANTHER" id="PTHR33908:SF11">
    <property type="entry name" value="MEMBRANE PROTEIN"/>
    <property type="match status" value="1"/>
</dbReference>
<dbReference type="EMBL" id="CP036525">
    <property type="protein sequence ID" value="QDT07417.1"/>
    <property type="molecule type" value="Genomic_DNA"/>
</dbReference>
<feature type="transmembrane region" description="Helical" evidence="8">
    <location>
        <begin position="424"/>
        <end position="443"/>
    </location>
</feature>
<dbReference type="PANTHER" id="PTHR33908">
    <property type="entry name" value="MANNOSYLTRANSFERASE YKCB-RELATED"/>
    <property type="match status" value="1"/>
</dbReference>
<dbReference type="RefSeq" id="WP_145175347.1">
    <property type="nucleotide sequence ID" value="NZ_CP036525.1"/>
</dbReference>
<evidence type="ECO:0000256" key="1">
    <source>
        <dbReference type="ARBA" id="ARBA00004651"/>
    </source>
</evidence>
<dbReference type="KEGG" id="rlc:K227x_58440"/>
<dbReference type="InterPro" id="IPR038731">
    <property type="entry name" value="RgtA/B/C-like"/>
</dbReference>
<accession>A0A517NJV7</accession>
<evidence type="ECO:0000313" key="11">
    <source>
        <dbReference type="Proteomes" id="UP000318538"/>
    </source>
</evidence>
<feature type="domain" description="Glycosyltransferase RgtA/B/C/D-like" evidence="9">
    <location>
        <begin position="110"/>
        <end position="220"/>
    </location>
</feature>
<dbReference type="Proteomes" id="UP000318538">
    <property type="component" value="Chromosome"/>
</dbReference>
<proteinExistence type="predicted"/>
<keyword evidence="5 8" id="KW-0812">Transmembrane</keyword>
<dbReference type="AlphaFoldDB" id="A0A517NJV7"/>
<dbReference type="OrthoDB" id="224989at2"/>
<keyword evidence="3" id="KW-0328">Glycosyltransferase</keyword>
<feature type="transmembrane region" description="Helical" evidence="8">
    <location>
        <begin position="207"/>
        <end position="223"/>
    </location>
</feature>
<evidence type="ECO:0000256" key="8">
    <source>
        <dbReference type="SAM" id="Phobius"/>
    </source>
</evidence>
<reference evidence="10 11" key="1">
    <citation type="submission" date="2019-02" db="EMBL/GenBank/DDBJ databases">
        <title>Deep-cultivation of Planctomycetes and their phenomic and genomic characterization uncovers novel biology.</title>
        <authorList>
            <person name="Wiegand S."/>
            <person name="Jogler M."/>
            <person name="Boedeker C."/>
            <person name="Pinto D."/>
            <person name="Vollmers J."/>
            <person name="Rivas-Marin E."/>
            <person name="Kohn T."/>
            <person name="Peeters S.H."/>
            <person name="Heuer A."/>
            <person name="Rast P."/>
            <person name="Oberbeckmann S."/>
            <person name="Bunk B."/>
            <person name="Jeske O."/>
            <person name="Meyerdierks A."/>
            <person name="Storesund J.E."/>
            <person name="Kallscheuer N."/>
            <person name="Luecker S."/>
            <person name="Lage O.M."/>
            <person name="Pohl T."/>
            <person name="Merkel B.J."/>
            <person name="Hornburger P."/>
            <person name="Mueller R.-W."/>
            <person name="Bruemmer F."/>
            <person name="Labrenz M."/>
            <person name="Spormann A.M."/>
            <person name="Op den Camp H."/>
            <person name="Overmann J."/>
            <person name="Amann R."/>
            <person name="Jetten M.S.M."/>
            <person name="Mascher T."/>
            <person name="Medema M.H."/>
            <person name="Devos D.P."/>
            <person name="Kaster A.-K."/>
            <person name="Ovreas L."/>
            <person name="Rohde M."/>
            <person name="Galperin M.Y."/>
            <person name="Jogler C."/>
        </authorList>
    </citation>
    <scope>NUCLEOTIDE SEQUENCE [LARGE SCALE GENOMIC DNA]</scope>
    <source>
        <strain evidence="10 11">K22_7</strain>
    </source>
</reference>
<evidence type="ECO:0000259" key="9">
    <source>
        <dbReference type="Pfam" id="PF13231"/>
    </source>
</evidence>
<dbReference type="GO" id="GO:0016763">
    <property type="term" value="F:pentosyltransferase activity"/>
    <property type="evidence" value="ECO:0007669"/>
    <property type="project" value="TreeGrafter"/>
</dbReference>
<evidence type="ECO:0000256" key="3">
    <source>
        <dbReference type="ARBA" id="ARBA00022676"/>
    </source>
</evidence>
<dbReference type="Pfam" id="PF13231">
    <property type="entry name" value="PMT_2"/>
    <property type="match status" value="1"/>
</dbReference>
<feature type="transmembrane region" description="Helical" evidence="8">
    <location>
        <begin position="110"/>
        <end position="131"/>
    </location>
</feature>
<dbReference type="GO" id="GO:0005886">
    <property type="term" value="C:plasma membrane"/>
    <property type="evidence" value="ECO:0007669"/>
    <property type="project" value="UniProtKB-SubCell"/>
</dbReference>
<keyword evidence="2" id="KW-1003">Cell membrane</keyword>
<evidence type="ECO:0000256" key="4">
    <source>
        <dbReference type="ARBA" id="ARBA00022679"/>
    </source>
</evidence>
<feature type="transmembrane region" description="Helical" evidence="8">
    <location>
        <begin position="396"/>
        <end position="418"/>
    </location>
</feature>
<keyword evidence="4" id="KW-0808">Transferase</keyword>
<evidence type="ECO:0000256" key="7">
    <source>
        <dbReference type="ARBA" id="ARBA00023136"/>
    </source>
</evidence>
<evidence type="ECO:0000313" key="10">
    <source>
        <dbReference type="EMBL" id="QDT07417.1"/>
    </source>
</evidence>
<evidence type="ECO:0000256" key="6">
    <source>
        <dbReference type="ARBA" id="ARBA00022989"/>
    </source>
</evidence>
<dbReference type="InterPro" id="IPR050297">
    <property type="entry name" value="LipidA_mod_glycosyltrf_83"/>
</dbReference>
<keyword evidence="7 8" id="KW-0472">Membrane</keyword>
<name>A0A517NJV7_9BACT</name>
<evidence type="ECO:0000256" key="2">
    <source>
        <dbReference type="ARBA" id="ARBA00022475"/>
    </source>
</evidence>
<organism evidence="10 11">
    <name type="scientific">Rubripirellula lacrimiformis</name>
    <dbReference type="NCBI Taxonomy" id="1930273"/>
    <lineage>
        <taxon>Bacteria</taxon>
        <taxon>Pseudomonadati</taxon>
        <taxon>Planctomycetota</taxon>
        <taxon>Planctomycetia</taxon>
        <taxon>Pirellulales</taxon>
        <taxon>Pirellulaceae</taxon>
        <taxon>Rubripirellula</taxon>
    </lineage>
</organism>
<feature type="transmembrane region" description="Helical" evidence="8">
    <location>
        <begin position="138"/>
        <end position="154"/>
    </location>
</feature>
<feature type="transmembrane region" description="Helical" evidence="8">
    <location>
        <begin position="359"/>
        <end position="384"/>
    </location>
</feature>
<protein>
    <recommendedName>
        <fullName evidence="9">Glycosyltransferase RgtA/B/C/D-like domain-containing protein</fullName>
    </recommendedName>
</protein>
<dbReference type="GO" id="GO:0009103">
    <property type="term" value="P:lipopolysaccharide biosynthetic process"/>
    <property type="evidence" value="ECO:0007669"/>
    <property type="project" value="UniProtKB-ARBA"/>
</dbReference>
<keyword evidence="11" id="KW-1185">Reference proteome</keyword>
<gene>
    <name evidence="10" type="ORF">K227x_58440</name>
</gene>
<keyword evidence="6 8" id="KW-1133">Transmembrane helix</keyword>
<feature type="transmembrane region" description="Helical" evidence="8">
    <location>
        <begin position="185"/>
        <end position="201"/>
    </location>
</feature>
<feature type="transmembrane region" description="Helical" evidence="8">
    <location>
        <begin position="243"/>
        <end position="264"/>
    </location>
</feature>
<comment type="subcellular location">
    <subcellularLocation>
        <location evidence="1">Cell membrane</location>
        <topology evidence="1">Multi-pass membrane protein</topology>
    </subcellularLocation>
</comment>
<sequence>MNKYAVNAIVSGLLTVQALLLVHSAKVHSPTWDEVGHLAAGISHWELGRFELYSVNPPLVRTIAAAPVYFFSDPQMDWDYYRSDPSLRSEVYLGRRMIDLKGEDSFHDFFIARLAVIPISLIGGWLCFLWARDLFGEVSGMIALALWTFSPNVLGYGSVITPDLPSVVAFAGSCYVFWRWKREGGWTWTLTLGSAMAIAMLTKSIWLILPGVFALLWTTALLFQRKSTSGASVEPADGWKASIGQLAMATGLAVLLTNGFYGFAGSFRSLGSFAFVSTTFSGLEVRVDKNPDCVDCDPRIITPPKGNRFAQSALGRLPVPLPSNYLQGIDIQTRDFERGRYDPSWKSYLLGEWKQGGWWYYYIVGLFVKVPLAAWMMLAAGSAVACLWRPDQNSKFGIACLLLPALIFFVIVSTSTGLNRYVRYALPVLPAIFVWASQLGRLIEKGRSLATRRWATVVTSGLVCWFAVTSIRNAPDHLSYFSPVAGGPSRGHLVLCDSNIDWGQDLIQLRDWLDANPDAKKDLRLAYFGSYDPASIGISYTAPTARDASSFARHDSRDLIPGFYVISKNYVMGHTMPMPTGSARMHFQFMNPAELARFADASVFDEIGHSMNVYFISGRISADGVDRNESKRDAATATANAHRLLTLLTYVEKLTK</sequence>